<dbReference type="GO" id="GO:0031177">
    <property type="term" value="F:phosphopantetheine binding"/>
    <property type="evidence" value="ECO:0007669"/>
    <property type="project" value="TreeGrafter"/>
</dbReference>
<dbReference type="PROSITE" id="PS00455">
    <property type="entry name" value="AMP_BINDING"/>
    <property type="match status" value="1"/>
</dbReference>
<gene>
    <name evidence="7" type="ORF">HFQ381_LOCUS32285</name>
    <name evidence="6" type="ORF">LUA448_LOCUS29493</name>
</gene>
<dbReference type="EMBL" id="CAJOBO010007661">
    <property type="protein sequence ID" value="CAF4576189.1"/>
    <property type="molecule type" value="Genomic_DNA"/>
</dbReference>
<dbReference type="EMBL" id="CAJNYD010004222">
    <property type="protein sequence ID" value="CAF3581931.1"/>
    <property type="molecule type" value="Genomic_DNA"/>
</dbReference>
<dbReference type="Gene3D" id="3.40.50.980">
    <property type="match status" value="2"/>
</dbReference>
<dbReference type="FunFam" id="3.40.50.980:FF:000001">
    <property type="entry name" value="Non-ribosomal peptide synthetase"/>
    <property type="match status" value="1"/>
</dbReference>
<dbReference type="AlphaFoldDB" id="A0A818M9P9"/>
<feature type="non-terminal residue" evidence="6">
    <location>
        <position position="724"/>
    </location>
</feature>
<feature type="non-terminal residue" evidence="6">
    <location>
        <position position="1"/>
    </location>
</feature>
<evidence type="ECO:0000256" key="3">
    <source>
        <dbReference type="SAM" id="MobiDB-lite"/>
    </source>
</evidence>
<dbReference type="GO" id="GO:0044550">
    <property type="term" value="P:secondary metabolite biosynthetic process"/>
    <property type="evidence" value="ECO:0007669"/>
    <property type="project" value="TreeGrafter"/>
</dbReference>
<evidence type="ECO:0000259" key="4">
    <source>
        <dbReference type="Pfam" id="PF00501"/>
    </source>
</evidence>
<dbReference type="PANTHER" id="PTHR45527">
    <property type="entry name" value="NONRIBOSOMAL PEPTIDE SYNTHETASE"/>
    <property type="match status" value="1"/>
</dbReference>
<feature type="compositionally biased region" description="Basic and acidic residues" evidence="3">
    <location>
        <begin position="711"/>
        <end position="724"/>
    </location>
</feature>
<dbReference type="Pfam" id="PF00501">
    <property type="entry name" value="AMP-binding"/>
    <property type="match status" value="1"/>
</dbReference>
<keyword evidence="1" id="KW-0596">Phosphopantetheine</keyword>
<comment type="caution">
    <text evidence="6">The sequence shown here is derived from an EMBL/GenBank/DDBJ whole genome shotgun (WGS) entry which is preliminary data.</text>
</comment>
<evidence type="ECO:0000256" key="1">
    <source>
        <dbReference type="ARBA" id="ARBA00022450"/>
    </source>
</evidence>
<dbReference type="InterPro" id="IPR000873">
    <property type="entry name" value="AMP-dep_synth/lig_dom"/>
</dbReference>
<keyword evidence="2" id="KW-0597">Phosphoprotein</keyword>
<dbReference type="InterPro" id="IPR020845">
    <property type="entry name" value="AMP-binding_CS"/>
</dbReference>
<dbReference type="Gene3D" id="3.30.559.30">
    <property type="entry name" value="Nonribosomal peptide synthetase, condensation domain"/>
    <property type="match status" value="1"/>
</dbReference>
<evidence type="ECO:0000259" key="5">
    <source>
        <dbReference type="Pfam" id="PF00668"/>
    </source>
</evidence>
<dbReference type="Proteomes" id="UP000663851">
    <property type="component" value="Unassembled WGS sequence"/>
</dbReference>
<feature type="domain" description="AMP-dependent synthetase/ligase" evidence="4">
    <location>
        <begin position="342"/>
        <end position="693"/>
    </location>
</feature>
<dbReference type="GO" id="GO:0043041">
    <property type="term" value="P:amino acid activation for nonribosomal peptide biosynthetic process"/>
    <property type="evidence" value="ECO:0007669"/>
    <property type="project" value="TreeGrafter"/>
</dbReference>
<evidence type="ECO:0000313" key="6">
    <source>
        <dbReference type="EMBL" id="CAF3581931.1"/>
    </source>
</evidence>
<feature type="domain" description="Condensation" evidence="5">
    <location>
        <begin position="1"/>
        <end position="318"/>
    </location>
</feature>
<sequence>GWSLPILLDYVHQDYLNLIEGEHQPLPITSFHSSSYRDQSYENAQRYLQEHRQDNIDYWESEINKIEDICDLTGLLKQEKKNKVVLNQYDHVKQPKASTLLITDKVYRDLKNICRENGLTLSSILQFVWHKILSVYGHSDQTTVGTTVSGRNLPINDIETSVGLFINTLPLIVNHNECNLIIDGIKHIKEQTNEMISRSNVDFSQLSKGRMKHSLFDCLFVYENYPTLDNKFQGKEDLLKLRRTESVEKLDYPLTIVAYEIIENECVTLSLKYAGELFEEETIDDLLCVAKELLTQIGNNQVKAVSDLKLLTETQLNKINNWNNTARDFPALNTGSTLHKLFEEEVEKSSEKIAVVYEDVQLTYRELNEKANRLAHYLRSICDIQPDDLIALLLEKSELMIVSILGVWKSGAAYVPIDPTYPDDRIEFIVQDTKAKIVIANEKYITRLHSYDMMKIEIDSTLVNQIINTSSMNFNPDFHLSEHSLAYVIYTSGTTGKPKGVVIEHASVVTFRNDITYRYFGNNDSDTMSKAILFLSNYVFDFSIEQIALSILSSNKLIIPENPFIFDAKFYSYLNKNRLAYLSGTPTQMQQIDFIRLNYLEALTIGGESITAKVFEKLRRECSGQIRQVYGVTEATVYNMVYVYENNMKYKNSMGVPLLNTKAFVLNNSQQMLPVNAVGELYLTGSCVSRGYLNRPELTAERFLPNPFQTDEEKKEGKNARIYK</sequence>
<dbReference type="PRINTS" id="PR00154">
    <property type="entry name" value="AMPBINDING"/>
</dbReference>
<dbReference type="SUPFAM" id="SSF52777">
    <property type="entry name" value="CoA-dependent acyltransferases"/>
    <property type="match status" value="1"/>
</dbReference>
<dbReference type="PANTHER" id="PTHR45527:SF1">
    <property type="entry name" value="FATTY ACID SYNTHASE"/>
    <property type="match status" value="1"/>
</dbReference>
<evidence type="ECO:0000313" key="7">
    <source>
        <dbReference type="EMBL" id="CAF4576189.1"/>
    </source>
</evidence>
<name>A0A818M9P9_9BILA</name>
<accession>A0A818M9P9</accession>
<dbReference type="SUPFAM" id="SSF56801">
    <property type="entry name" value="Acetyl-CoA synthetase-like"/>
    <property type="match status" value="1"/>
</dbReference>
<protein>
    <recommendedName>
        <fullName evidence="9">Non-ribosomal peptide synthetase</fullName>
    </recommendedName>
</protein>
<dbReference type="GO" id="GO:0005737">
    <property type="term" value="C:cytoplasm"/>
    <property type="evidence" value="ECO:0007669"/>
    <property type="project" value="TreeGrafter"/>
</dbReference>
<proteinExistence type="predicted"/>
<dbReference type="GO" id="GO:0003824">
    <property type="term" value="F:catalytic activity"/>
    <property type="evidence" value="ECO:0007669"/>
    <property type="project" value="InterPro"/>
</dbReference>
<reference evidence="6" key="1">
    <citation type="submission" date="2021-02" db="EMBL/GenBank/DDBJ databases">
        <authorList>
            <person name="Nowell W R."/>
        </authorList>
    </citation>
    <scope>NUCLEOTIDE SEQUENCE</scope>
</reference>
<evidence type="ECO:0008006" key="9">
    <source>
        <dbReference type="Google" id="ProtNLM"/>
    </source>
</evidence>
<dbReference type="InterPro" id="IPR001242">
    <property type="entry name" value="Condensation_dom"/>
</dbReference>
<evidence type="ECO:0000313" key="8">
    <source>
        <dbReference type="Proteomes" id="UP000663833"/>
    </source>
</evidence>
<feature type="region of interest" description="Disordered" evidence="3">
    <location>
        <begin position="705"/>
        <end position="724"/>
    </location>
</feature>
<dbReference type="Gene3D" id="2.30.38.10">
    <property type="entry name" value="Luciferase, Domain 3"/>
    <property type="match status" value="1"/>
</dbReference>
<organism evidence="6 8">
    <name type="scientific">Rotaria socialis</name>
    <dbReference type="NCBI Taxonomy" id="392032"/>
    <lineage>
        <taxon>Eukaryota</taxon>
        <taxon>Metazoa</taxon>
        <taxon>Spiralia</taxon>
        <taxon>Gnathifera</taxon>
        <taxon>Rotifera</taxon>
        <taxon>Eurotatoria</taxon>
        <taxon>Bdelloidea</taxon>
        <taxon>Philodinida</taxon>
        <taxon>Philodinidae</taxon>
        <taxon>Rotaria</taxon>
    </lineage>
</organism>
<evidence type="ECO:0000256" key="2">
    <source>
        <dbReference type="ARBA" id="ARBA00022553"/>
    </source>
</evidence>
<dbReference type="Gene3D" id="3.30.559.10">
    <property type="entry name" value="Chloramphenicol acetyltransferase-like domain"/>
    <property type="match status" value="1"/>
</dbReference>
<dbReference type="InterPro" id="IPR023213">
    <property type="entry name" value="CAT-like_dom_sf"/>
</dbReference>
<dbReference type="Proteomes" id="UP000663833">
    <property type="component" value="Unassembled WGS sequence"/>
</dbReference>
<dbReference type="InterPro" id="IPR020459">
    <property type="entry name" value="AMP-binding"/>
</dbReference>
<dbReference type="Pfam" id="PF00668">
    <property type="entry name" value="Condensation"/>
    <property type="match status" value="1"/>
</dbReference>